<feature type="compositionally biased region" description="Polar residues" evidence="1">
    <location>
        <begin position="183"/>
        <end position="199"/>
    </location>
</feature>
<evidence type="ECO:0000256" key="2">
    <source>
        <dbReference type="SAM" id="SignalP"/>
    </source>
</evidence>
<dbReference type="GO" id="GO:0008233">
    <property type="term" value="F:peptidase activity"/>
    <property type="evidence" value="ECO:0007669"/>
    <property type="project" value="UniProtKB-KW"/>
</dbReference>
<feature type="chain" id="PRO_5047285761" evidence="2">
    <location>
        <begin position="24"/>
        <end position="991"/>
    </location>
</feature>
<keyword evidence="3" id="KW-0378">Hydrolase</keyword>
<protein>
    <submittedName>
        <fullName evidence="3">Ulp1 protease family, C-terminal catalytic domain-containing protein</fullName>
    </submittedName>
</protein>
<dbReference type="SUPFAM" id="SSF54001">
    <property type="entry name" value="Cysteine proteinases"/>
    <property type="match status" value="1"/>
</dbReference>
<dbReference type="InterPro" id="IPR036874">
    <property type="entry name" value="Carbonic_anhydrase_sf"/>
</dbReference>
<dbReference type="InterPro" id="IPR038765">
    <property type="entry name" value="Papain-like_cys_pep_sf"/>
</dbReference>
<gene>
    <name evidence="3" type="ORF">Tco_0773905</name>
</gene>
<comment type="caution">
    <text evidence="3">The sequence shown here is derived from an EMBL/GenBank/DDBJ whole genome shotgun (WGS) entry which is preliminary data.</text>
</comment>
<reference evidence="3" key="2">
    <citation type="submission" date="2022-01" db="EMBL/GenBank/DDBJ databases">
        <authorList>
            <person name="Yamashiro T."/>
            <person name="Shiraishi A."/>
            <person name="Satake H."/>
            <person name="Nakayama K."/>
        </authorList>
    </citation>
    <scope>NUCLEOTIDE SEQUENCE</scope>
</reference>
<dbReference type="Gene3D" id="3.40.395.10">
    <property type="entry name" value="Adenoviral Proteinase, Chain A"/>
    <property type="match status" value="1"/>
</dbReference>
<keyword evidence="2" id="KW-0732">Signal</keyword>
<sequence length="991" mass="112639">MLILAVIMKALVLFLILILLTLAFEENFDFRGAEASCFQLKAVKSPNTEVSDFRMLAIPKPEVSEMEDIFERDGSASHALIKPYEVFVRRSILTMDTVRKTISEYSTNTLVVPTSNPIAFSLRDLVAGLVLVDRFTGTLGFLFCCTGGFCVGLFEGEALLTAYARFDENKFKTIHKAHEISNETESTEIPITTKGNNDDSFSDHQQVEPRRSTHQQRQRTFGPYFEMYLVEGDRKGLIREYPIIYNLDEDPQTYSEAMKSHDSSFWKEAANDEMDSIIGNNTWILVDLPPGSKSIKSKQNLEALRMLKYLNAMILRTLWVCLDVISPKGKEHCTAAKNVLRYIQGTKNSMLSYQKTDNLEVIGYLDSDFAKCEDSSRSTSGYIFMPSGGLISWRSREQELTTTSTMMAEYVACYHAASHAILLRNLVSRLKISIQISVIDQNLLSHEERKLLPINPQVNKVFVESDQVALSSTSAYARIESVAMGPYYTRKKQPPKLSKKSNSTCFPNLWRLKDKVGCSNSDGRDAFVFLKKTVRWAVEGSSLKGNGGKRKGLKVENGKFSGHEINEPVPSQAPLTGHCHQQMIEDPLPSKTIKRAMAKLPNRPLKIQSLANRFINRKDRNEQIHVASPDGMYDETFYESVEYESLLGWMTNDWIDGTILHWWCMHLFEMVSKEEFNTCAFFNPTIIQGRVCDQESNFAIKHILATVEAHKEKEIFLAPYLQDSHWVLFLICPKTRTGYIFDSYKRDKKKTSNSFYLSNTVESKNPDLFGELSKGQSPKLKIYMQFMVFSYSESCDEAFMVRNIASMVPPYDKIKYSGVGAAIEYAVLHLYILRQSHERHADREQLLAGQREALHIMLHNCLPVWHIRVSFGVGSFSAIPTGKYYDVWYCTRYVQGCCTMSFGKGHSVLLRLMLYAVCTMAFVRYHSLGVSRYRDVHIHELRACSCIQIHTCTSKKQGCCMIQQLPFSPAIKPGYPGRLVVGDAFPGRHVA</sequence>
<feature type="signal peptide" evidence="2">
    <location>
        <begin position="1"/>
        <end position="23"/>
    </location>
</feature>
<dbReference type="PANTHER" id="PTHR11439">
    <property type="entry name" value="GAG-POL-RELATED RETROTRANSPOSON"/>
    <property type="match status" value="1"/>
</dbReference>
<dbReference type="CDD" id="cd09272">
    <property type="entry name" value="RNase_HI_RT_Ty1"/>
    <property type="match status" value="1"/>
</dbReference>
<dbReference type="GO" id="GO:0006508">
    <property type="term" value="P:proteolysis"/>
    <property type="evidence" value="ECO:0007669"/>
    <property type="project" value="UniProtKB-KW"/>
</dbReference>
<dbReference type="EMBL" id="BQNB010011492">
    <property type="protein sequence ID" value="GJS91269.1"/>
    <property type="molecule type" value="Genomic_DNA"/>
</dbReference>
<evidence type="ECO:0000256" key="1">
    <source>
        <dbReference type="SAM" id="MobiDB-lite"/>
    </source>
</evidence>
<dbReference type="PANTHER" id="PTHR11439:SF467">
    <property type="entry name" value="INTEGRASE CATALYTIC DOMAIN-CONTAINING PROTEIN"/>
    <property type="match status" value="1"/>
</dbReference>
<feature type="region of interest" description="Disordered" evidence="1">
    <location>
        <begin position="182"/>
        <end position="216"/>
    </location>
</feature>
<dbReference type="Proteomes" id="UP001151760">
    <property type="component" value="Unassembled WGS sequence"/>
</dbReference>
<reference evidence="3" key="1">
    <citation type="journal article" date="2022" name="Int. J. Mol. Sci.">
        <title>Draft Genome of Tanacetum Coccineum: Genomic Comparison of Closely Related Tanacetum-Family Plants.</title>
        <authorList>
            <person name="Yamashiro T."/>
            <person name="Shiraishi A."/>
            <person name="Nakayama K."/>
            <person name="Satake H."/>
        </authorList>
    </citation>
    <scope>NUCLEOTIDE SEQUENCE</scope>
</reference>
<proteinExistence type="predicted"/>
<keyword evidence="4" id="KW-1185">Reference proteome</keyword>
<dbReference type="SUPFAM" id="SSF53056">
    <property type="entry name" value="beta-carbonic anhydrase, cab"/>
    <property type="match status" value="1"/>
</dbReference>
<keyword evidence="3" id="KW-0645">Protease</keyword>
<organism evidence="3 4">
    <name type="scientific">Tanacetum coccineum</name>
    <dbReference type="NCBI Taxonomy" id="301880"/>
    <lineage>
        <taxon>Eukaryota</taxon>
        <taxon>Viridiplantae</taxon>
        <taxon>Streptophyta</taxon>
        <taxon>Embryophyta</taxon>
        <taxon>Tracheophyta</taxon>
        <taxon>Spermatophyta</taxon>
        <taxon>Magnoliopsida</taxon>
        <taxon>eudicotyledons</taxon>
        <taxon>Gunneridae</taxon>
        <taxon>Pentapetalae</taxon>
        <taxon>asterids</taxon>
        <taxon>campanulids</taxon>
        <taxon>Asterales</taxon>
        <taxon>Asteraceae</taxon>
        <taxon>Asteroideae</taxon>
        <taxon>Anthemideae</taxon>
        <taxon>Anthemidinae</taxon>
        <taxon>Tanacetum</taxon>
    </lineage>
</organism>
<name>A0ABQ4ZM29_9ASTR</name>
<evidence type="ECO:0000313" key="4">
    <source>
        <dbReference type="Proteomes" id="UP001151760"/>
    </source>
</evidence>
<evidence type="ECO:0000313" key="3">
    <source>
        <dbReference type="EMBL" id="GJS91269.1"/>
    </source>
</evidence>
<feature type="compositionally biased region" description="Basic and acidic residues" evidence="1">
    <location>
        <begin position="201"/>
        <end position="211"/>
    </location>
</feature>
<accession>A0ABQ4ZM29</accession>